<name>X5MBV6_9HYPH</name>
<dbReference type="RefSeq" id="WP_052535042.1">
    <property type="nucleotide sequence ID" value="NZ_HG966617.1"/>
</dbReference>
<dbReference type="AlphaFoldDB" id="X5MBV6"/>
<dbReference type="InterPro" id="IPR001451">
    <property type="entry name" value="Hexapep"/>
</dbReference>
<evidence type="ECO:0000313" key="9">
    <source>
        <dbReference type="Proteomes" id="UP000032160"/>
    </source>
</evidence>
<feature type="binding site" evidence="6">
    <location>
        <position position="83"/>
    </location>
    <ligand>
        <name>substrate</name>
    </ligand>
</feature>
<dbReference type="GO" id="GO:0016746">
    <property type="term" value="F:acyltransferase activity"/>
    <property type="evidence" value="ECO:0007669"/>
    <property type="project" value="UniProtKB-KW"/>
</dbReference>
<dbReference type="EMBL" id="HG966617">
    <property type="protein sequence ID" value="CDO58567.1"/>
    <property type="molecule type" value="Genomic_DNA"/>
</dbReference>
<evidence type="ECO:0000256" key="3">
    <source>
        <dbReference type="ARBA" id="ARBA00022737"/>
    </source>
</evidence>
<dbReference type="InterPro" id="IPR018357">
    <property type="entry name" value="Hexapep_transf_CS"/>
</dbReference>
<evidence type="ECO:0000256" key="5">
    <source>
        <dbReference type="PIRSR" id="PIRSR620019-1"/>
    </source>
</evidence>
<sequence>MSASDTSQIAPDAVPRDTILIGGGGHAHVVADVLSALGRPVRGFVAPSCKTVLEGVDWLGSDAVLDDITPGSADLALGVGSTGDASLRRELYRKFKAHGHGLPVLIHPTASLASSVRLGDAAQVLLGAAIQAGAVIGVNAIINTGAIVDHDCRIGDHAHVAPGAVLCGDVTLGDGAHVGAGARVIQGLSIGAGALVAAGAVVVADVPDNGRVAGVPAKDMNRETAS</sequence>
<feature type="site" description="Increases basicity of active site His" evidence="5">
    <location>
        <position position="151"/>
    </location>
</feature>
<comment type="similarity">
    <text evidence="1">Belongs to the transferase hexapeptide repeat family.</text>
</comment>
<dbReference type="PANTHER" id="PTHR43300">
    <property type="entry name" value="ACETYLTRANSFERASE"/>
    <property type="match status" value="1"/>
</dbReference>
<dbReference type="Gene3D" id="3.40.50.20">
    <property type="match status" value="1"/>
</dbReference>
<evidence type="ECO:0000259" key="7">
    <source>
        <dbReference type="Pfam" id="PF17836"/>
    </source>
</evidence>
<gene>
    <name evidence="8" type="ORF">BN1012_Phect353</name>
</gene>
<evidence type="ECO:0000256" key="6">
    <source>
        <dbReference type="PIRSR" id="PIRSR620019-2"/>
    </source>
</evidence>
<protein>
    <submittedName>
        <fullName evidence="8">4-amino-6-deoxy-N-Acetyl-D-hexosaminyl-(Lipid carrier) acetyltrasferase</fullName>
    </submittedName>
</protein>
<dbReference type="InterPro" id="IPR050179">
    <property type="entry name" value="Trans_hexapeptide_repeat"/>
</dbReference>
<dbReference type="KEGG" id="pect:BN1012_Phect353"/>
<dbReference type="Pfam" id="PF17836">
    <property type="entry name" value="PglD_N"/>
    <property type="match status" value="1"/>
</dbReference>
<dbReference type="Gene3D" id="2.160.10.10">
    <property type="entry name" value="Hexapeptide repeat proteins"/>
    <property type="match status" value="1"/>
</dbReference>
<evidence type="ECO:0000313" key="8">
    <source>
        <dbReference type="EMBL" id="CDO58567.1"/>
    </source>
</evidence>
<dbReference type="SUPFAM" id="SSF51161">
    <property type="entry name" value="Trimeric LpxA-like enzymes"/>
    <property type="match status" value="1"/>
</dbReference>
<organism evidence="8 9">
    <name type="scientific">Candidatus Phaeomarinibacter ectocarpi</name>
    <dbReference type="NCBI Taxonomy" id="1458461"/>
    <lineage>
        <taxon>Bacteria</taxon>
        <taxon>Pseudomonadati</taxon>
        <taxon>Pseudomonadota</taxon>
        <taxon>Alphaproteobacteria</taxon>
        <taxon>Hyphomicrobiales</taxon>
        <taxon>Parvibaculaceae</taxon>
        <taxon>Candidatus Phaeomarinibacter</taxon>
    </lineage>
</organism>
<dbReference type="PANTHER" id="PTHR43300:SF7">
    <property type="entry name" value="UDP-N-ACETYLBACILLOSAMINE N-ACETYLTRANSFERASE"/>
    <property type="match status" value="1"/>
</dbReference>
<dbReference type="InterPro" id="IPR041561">
    <property type="entry name" value="PglD_N"/>
</dbReference>
<dbReference type="HOGENOM" id="CLU_081811_0_1_5"/>
<dbReference type="CDD" id="cd03360">
    <property type="entry name" value="LbH_AT_putative"/>
    <property type="match status" value="1"/>
</dbReference>
<dbReference type="Proteomes" id="UP000032160">
    <property type="component" value="Chromosome I"/>
</dbReference>
<dbReference type="Pfam" id="PF00132">
    <property type="entry name" value="Hexapep"/>
    <property type="match status" value="1"/>
</dbReference>
<dbReference type="InterPro" id="IPR020019">
    <property type="entry name" value="AcTrfase_PglD-like"/>
</dbReference>
<reference evidence="8 9" key="1">
    <citation type="journal article" date="2014" name="Front. Genet.">
        <title>Genome and metabolic network of "Candidatus Phaeomarinobacter ectocarpi" Ec32, a new candidate genus of Alphaproteobacteria frequently associated with brown algae.</title>
        <authorList>
            <person name="Dittami S.M."/>
            <person name="Barbeyron T."/>
            <person name="Boyen C."/>
            <person name="Cambefort J."/>
            <person name="Collet G."/>
            <person name="Delage L."/>
            <person name="Gobet A."/>
            <person name="Groisillier A."/>
            <person name="Leblanc C."/>
            <person name="Michel G."/>
            <person name="Scornet D."/>
            <person name="Siegel A."/>
            <person name="Tapia J.E."/>
            <person name="Tonon T."/>
        </authorList>
    </citation>
    <scope>NUCLEOTIDE SEQUENCE [LARGE SCALE GENOMIC DNA]</scope>
    <source>
        <strain evidence="8 9">Ec32</strain>
    </source>
</reference>
<dbReference type="NCBIfam" id="TIGR03570">
    <property type="entry name" value="NeuD_NnaD"/>
    <property type="match status" value="1"/>
</dbReference>
<dbReference type="STRING" id="1458461.BN1012_Phect353"/>
<keyword evidence="3" id="KW-0677">Repeat</keyword>
<keyword evidence="9" id="KW-1185">Reference proteome</keyword>
<dbReference type="PATRIC" id="fig|1458461.3.peg.352"/>
<dbReference type="PROSITE" id="PS00101">
    <property type="entry name" value="HEXAPEP_TRANSFERASES"/>
    <property type="match status" value="1"/>
</dbReference>
<dbReference type="InterPro" id="IPR011004">
    <property type="entry name" value="Trimer_LpxA-like_sf"/>
</dbReference>
<keyword evidence="2" id="KW-0808">Transferase</keyword>
<proteinExistence type="inferred from homology"/>
<evidence type="ECO:0000256" key="1">
    <source>
        <dbReference type="ARBA" id="ARBA00007274"/>
    </source>
</evidence>
<feature type="domain" description="PglD N-terminal" evidence="7">
    <location>
        <begin position="19"/>
        <end position="94"/>
    </location>
</feature>
<dbReference type="OrthoDB" id="9815592at2"/>
<accession>X5MBV6</accession>
<keyword evidence="4" id="KW-0012">Acyltransferase</keyword>
<evidence type="ECO:0000256" key="4">
    <source>
        <dbReference type="ARBA" id="ARBA00023315"/>
    </source>
</evidence>
<evidence type="ECO:0000256" key="2">
    <source>
        <dbReference type="ARBA" id="ARBA00022679"/>
    </source>
</evidence>
<feature type="binding site" evidence="6">
    <location>
        <position position="159"/>
    </location>
    <ligand>
        <name>acetyl-CoA</name>
        <dbReference type="ChEBI" id="CHEBI:57288"/>
    </ligand>
</feature>
<feature type="active site" description="Proton acceptor" evidence="5">
    <location>
        <position position="150"/>
    </location>
</feature>